<name>A0A445BHW8_ARAHY</name>
<keyword evidence="2" id="KW-1185">Reference proteome</keyword>
<dbReference type="AlphaFoldDB" id="A0A445BHW8"/>
<dbReference type="EMBL" id="SDMP01000009">
    <property type="protein sequence ID" value="RYR38278.1"/>
    <property type="molecule type" value="Genomic_DNA"/>
</dbReference>
<gene>
    <name evidence="1" type="ORF">Ahy_A09g043263</name>
</gene>
<reference evidence="1 2" key="1">
    <citation type="submission" date="2019-01" db="EMBL/GenBank/DDBJ databases">
        <title>Sequencing of cultivated peanut Arachis hypogaea provides insights into genome evolution and oil improvement.</title>
        <authorList>
            <person name="Chen X."/>
        </authorList>
    </citation>
    <scope>NUCLEOTIDE SEQUENCE [LARGE SCALE GENOMIC DNA]</scope>
    <source>
        <strain evidence="2">cv. Fuhuasheng</strain>
        <tissue evidence="1">Leaves</tissue>
    </source>
</reference>
<proteinExistence type="predicted"/>
<dbReference type="Proteomes" id="UP000289738">
    <property type="component" value="Chromosome A09"/>
</dbReference>
<accession>A0A445BHW8</accession>
<evidence type="ECO:0000313" key="2">
    <source>
        <dbReference type="Proteomes" id="UP000289738"/>
    </source>
</evidence>
<protein>
    <submittedName>
        <fullName evidence="1">Uncharacterized protein</fullName>
    </submittedName>
</protein>
<sequence length="170" mass="19244">MFNQLSLEPHIQKEAAIALIGVIQKHENYFGGINAPLTRLAKAHANALVFRDPDSFNGEFYHNKPLGCVNTVLEVGPRKTNNKFHVVDENSRYHILLERLWIHLYRCVPSSWHQCIKGKDICFSATVTPFDAGEAHLVDMSFYEKLALLGVNKIRSVREPHIGTPRQKGA</sequence>
<comment type="caution">
    <text evidence="1">The sequence shown here is derived from an EMBL/GenBank/DDBJ whole genome shotgun (WGS) entry which is preliminary data.</text>
</comment>
<organism evidence="1 2">
    <name type="scientific">Arachis hypogaea</name>
    <name type="common">Peanut</name>
    <dbReference type="NCBI Taxonomy" id="3818"/>
    <lineage>
        <taxon>Eukaryota</taxon>
        <taxon>Viridiplantae</taxon>
        <taxon>Streptophyta</taxon>
        <taxon>Embryophyta</taxon>
        <taxon>Tracheophyta</taxon>
        <taxon>Spermatophyta</taxon>
        <taxon>Magnoliopsida</taxon>
        <taxon>eudicotyledons</taxon>
        <taxon>Gunneridae</taxon>
        <taxon>Pentapetalae</taxon>
        <taxon>rosids</taxon>
        <taxon>fabids</taxon>
        <taxon>Fabales</taxon>
        <taxon>Fabaceae</taxon>
        <taxon>Papilionoideae</taxon>
        <taxon>50 kb inversion clade</taxon>
        <taxon>dalbergioids sensu lato</taxon>
        <taxon>Dalbergieae</taxon>
        <taxon>Pterocarpus clade</taxon>
        <taxon>Arachis</taxon>
    </lineage>
</organism>
<evidence type="ECO:0000313" key="1">
    <source>
        <dbReference type="EMBL" id="RYR38278.1"/>
    </source>
</evidence>